<comment type="caution">
    <text evidence="2">The sequence shown here is derived from an EMBL/GenBank/DDBJ whole genome shotgun (WGS) entry which is preliminary data.</text>
</comment>
<evidence type="ECO:0000259" key="1">
    <source>
        <dbReference type="PROSITE" id="PS51186"/>
    </source>
</evidence>
<dbReference type="Pfam" id="PF00583">
    <property type="entry name" value="Acetyltransf_1"/>
    <property type="match status" value="1"/>
</dbReference>
<dbReference type="GO" id="GO:0016747">
    <property type="term" value="F:acyltransferase activity, transferring groups other than amino-acyl groups"/>
    <property type="evidence" value="ECO:0007669"/>
    <property type="project" value="InterPro"/>
</dbReference>
<dbReference type="PANTHER" id="PTHR43233">
    <property type="entry name" value="FAMILY N-ACETYLTRANSFERASE, PUTATIVE (AFU_ORTHOLOGUE AFUA_6G03350)-RELATED"/>
    <property type="match status" value="1"/>
</dbReference>
<dbReference type="InterPro" id="IPR000182">
    <property type="entry name" value="GNAT_dom"/>
</dbReference>
<proteinExistence type="predicted"/>
<evidence type="ECO:0000313" key="2">
    <source>
        <dbReference type="EMBL" id="MCK6261680.1"/>
    </source>
</evidence>
<feature type="domain" description="N-acetyltransferase" evidence="1">
    <location>
        <begin position="5"/>
        <end position="136"/>
    </location>
</feature>
<reference evidence="2" key="1">
    <citation type="submission" date="2021-11" db="EMBL/GenBank/DDBJ databases">
        <title>Vibrio ZSDE26 sp. nov. and Vibrio ZSDZ34 sp. nov., isolated from coastal seawater in Qingdao.</title>
        <authorList>
            <person name="Zhang P."/>
        </authorList>
    </citation>
    <scope>NUCLEOTIDE SEQUENCE</scope>
    <source>
        <strain evidence="2">ZSDE26</strain>
    </source>
</reference>
<accession>A0A9X2BGB1</accession>
<dbReference type="Proteomes" id="UP001139559">
    <property type="component" value="Unassembled WGS sequence"/>
</dbReference>
<evidence type="ECO:0000313" key="3">
    <source>
        <dbReference type="Proteomes" id="UP001139559"/>
    </source>
</evidence>
<gene>
    <name evidence="2" type="ORF">KP803_00165</name>
</gene>
<sequence>MQGYRISTQSNEMDIDVIHSFISTSYWAKGIPKATMQKAIDHSLCFGVFDENQNQIGFARTITDYTTYAYLADVFILEHHRGKGLSKWLINTVLEHPDLQGLRRIVLATRDAHGLYAQNNFKPLSTPENMMEIWTPNIYQL</sequence>
<dbReference type="CDD" id="cd04301">
    <property type="entry name" value="NAT_SF"/>
    <property type="match status" value="1"/>
</dbReference>
<dbReference type="AlphaFoldDB" id="A0A9X2BGB1"/>
<dbReference type="Gene3D" id="3.40.630.30">
    <property type="match status" value="1"/>
</dbReference>
<dbReference type="PROSITE" id="PS51186">
    <property type="entry name" value="GNAT"/>
    <property type="match status" value="1"/>
</dbReference>
<dbReference type="RefSeq" id="WP_248006809.1">
    <property type="nucleotide sequence ID" value="NZ_JAJHVV010000001.1"/>
</dbReference>
<dbReference type="SUPFAM" id="SSF55729">
    <property type="entry name" value="Acyl-CoA N-acyltransferases (Nat)"/>
    <property type="match status" value="1"/>
</dbReference>
<dbReference type="InterPro" id="IPR053144">
    <property type="entry name" value="Acetyltransferase_Butenolide"/>
</dbReference>
<keyword evidence="3" id="KW-1185">Reference proteome</keyword>
<name>A0A9X2BGB1_9VIBR</name>
<protein>
    <submittedName>
        <fullName evidence="2">GNAT family N-acetyltransferase</fullName>
    </submittedName>
</protein>
<dbReference type="InterPro" id="IPR016181">
    <property type="entry name" value="Acyl_CoA_acyltransferase"/>
</dbReference>
<dbReference type="PANTHER" id="PTHR43233:SF1">
    <property type="entry name" value="FAMILY N-ACETYLTRANSFERASE, PUTATIVE (AFU_ORTHOLOGUE AFUA_6G03350)-RELATED"/>
    <property type="match status" value="1"/>
</dbReference>
<dbReference type="EMBL" id="JAJHVV010000001">
    <property type="protein sequence ID" value="MCK6261680.1"/>
    <property type="molecule type" value="Genomic_DNA"/>
</dbReference>
<organism evidence="2 3">
    <name type="scientific">Vibrio amylolyticus</name>
    <dbReference type="NCBI Taxonomy" id="2847292"/>
    <lineage>
        <taxon>Bacteria</taxon>
        <taxon>Pseudomonadati</taxon>
        <taxon>Pseudomonadota</taxon>
        <taxon>Gammaproteobacteria</taxon>
        <taxon>Vibrionales</taxon>
        <taxon>Vibrionaceae</taxon>
        <taxon>Vibrio</taxon>
    </lineage>
</organism>